<proteinExistence type="predicted"/>
<sequence>MRNNKKRIIGFVCTSFDNVAGGLERQIIRTSESLNLKGYKIYIISFDNNSAKSFYQIPNQIEWLKCGNGLKPHTSAKKYQRLKQILHLRKTIKKYKITDIITFHHGIFPRVFLASFALKIIHIVSERNSLKNYDYIKLNKINLGFLSLFFANKITVQLKSYIKDYPFFLRKKIYVISNILKNPLEKYKAPDLNSNKVAMAGRLCAQKNFTPLLDQIKKSNSNEIEVSIAGEGGLRSFLEKEYNEQIKNSTLNLRGNIKNIDSFFSESAIFCFPSLWEGYPNSLVEALRMGLPIVTSKRMKYLTEFVENNVNGLILDDNDFLFEIKKLIVDKERLNFMSLQSHNKYIALCKRNPIKDWIKLIESNYQ</sequence>
<reference evidence="2 3" key="1">
    <citation type="journal article" date="2003" name="Nature">
        <title>Genome divergence in two Prochlorococcus ecotypes reflects oceanic niche differentiation.</title>
        <authorList>
            <person name="Rocap G."/>
            <person name="Larimer F.W."/>
            <person name="Lamerdin J.E."/>
            <person name="Malfatti S."/>
            <person name="Chain P."/>
            <person name="Ahlgren N.A."/>
            <person name="Arellano A."/>
            <person name="Coleman M."/>
            <person name="Hauser L."/>
            <person name="Hess W.R."/>
            <person name="Johnson Z.I."/>
            <person name="Land M.L."/>
            <person name="Lindell D."/>
            <person name="Post A.F."/>
            <person name="Regala W."/>
            <person name="Shah M."/>
            <person name="Shaw S.L."/>
            <person name="Steglich C."/>
            <person name="Sullivan M.B."/>
            <person name="Ting C.S."/>
            <person name="Tolonen A."/>
            <person name="Webb E.A."/>
            <person name="Zinser E.R."/>
            <person name="Chisholm S.W."/>
        </authorList>
    </citation>
    <scope>NUCLEOTIDE SEQUENCE [LARGE SCALE GENOMIC DNA]</scope>
    <source>
        <strain evidence="3">CCMP1986 / NIES-2087 / MED4</strain>
    </source>
</reference>
<protein>
    <submittedName>
        <fullName evidence="2">Glycosyl transferase, group 1</fullName>
        <ecNumber evidence="2">2.4.1.-</ecNumber>
    </submittedName>
</protein>
<dbReference type="Proteomes" id="UP000001026">
    <property type="component" value="Chromosome"/>
</dbReference>
<evidence type="ECO:0000313" key="2">
    <source>
        <dbReference type="EMBL" id="CAE19680.1"/>
    </source>
</evidence>
<gene>
    <name evidence="2" type="ordered locus">PMM1221</name>
</gene>
<evidence type="ECO:0000313" key="3">
    <source>
        <dbReference type="Proteomes" id="UP000001026"/>
    </source>
</evidence>
<feature type="domain" description="Glycosyl transferase family 1" evidence="1">
    <location>
        <begin position="190"/>
        <end position="333"/>
    </location>
</feature>
<dbReference type="GO" id="GO:0016757">
    <property type="term" value="F:glycosyltransferase activity"/>
    <property type="evidence" value="ECO:0007669"/>
    <property type="project" value="UniProtKB-KW"/>
</dbReference>
<dbReference type="RefSeq" id="WP_011132855.1">
    <property type="nucleotide sequence ID" value="NC_005072.1"/>
</dbReference>
<dbReference type="EC" id="2.4.1.-" evidence="2"/>
<dbReference type="EMBL" id="BX548174">
    <property type="protein sequence ID" value="CAE19680.1"/>
    <property type="molecule type" value="Genomic_DNA"/>
</dbReference>
<dbReference type="PANTHER" id="PTHR12526">
    <property type="entry name" value="GLYCOSYLTRANSFERASE"/>
    <property type="match status" value="1"/>
</dbReference>
<name>Q7V0N5_PROMP</name>
<accession>Q7V0N5</accession>
<dbReference type="AlphaFoldDB" id="Q7V0N5"/>
<dbReference type="SUPFAM" id="SSF53756">
    <property type="entry name" value="UDP-Glycosyltransferase/glycogen phosphorylase"/>
    <property type="match status" value="1"/>
</dbReference>
<dbReference type="eggNOG" id="COG0438">
    <property type="taxonomic scope" value="Bacteria"/>
</dbReference>
<dbReference type="HOGENOM" id="CLU_009583_0_0_3"/>
<dbReference type="Gene3D" id="3.40.50.2000">
    <property type="entry name" value="Glycogen Phosphorylase B"/>
    <property type="match status" value="2"/>
</dbReference>
<dbReference type="KEGG" id="pmm:PMM1221"/>
<keyword evidence="2" id="KW-0808">Transferase</keyword>
<dbReference type="Pfam" id="PF00534">
    <property type="entry name" value="Glycos_transf_1"/>
    <property type="match status" value="1"/>
</dbReference>
<dbReference type="CAZy" id="GT4">
    <property type="family name" value="Glycosyltransferase Family 4"/>
</dbReference>
<organism evidence="2 3">
    <name type="scientific">Prochlorococcus marinus subsp. pastoris (strain CCMP1986 / NIES-2087 / MED4)</name>
    <dbReference type="NCBI Taxonomy" id="59919"/>
    <lineage>
        <taxon>Bacteria</taxon>
        <taxon>Bacillati</taxon>
        <taxon>Cyanobacteriota</taxon>
        <taxon>Cyanophyceae</taxon>
        <taxon>Synechococcales</taxon>
        <taxon>Prochlorococcaceae</taxon>
        <taxon>Prochlorococcus</taxon>
    </lineage>
</organism>
<keyword evidence="2" id="KW-0328">Glycosyltransferase</keyword>
<dbReference type="InterPro" id="IPR001296">
    <property type="entry name" value="Glyco_trans_1"/>
</dbReference>
<evidence type="ECO:0000259" key="1">
    <source>
        <dbReference type="Pfam" id="PF00534"/>
    </source>
</evidence>
<dbReference type="STRING" id="59919.PMM1221"/>
<dbReference type="OrthoDB" id="542479at2"/>
<dbReference type="PANTHER" id="PTHR12526:SF630">
    <property type="entry name" value="GLYCOSYLTRANSFERASE"/>
    <property type="match status" value="1"/>
</dbReference>